<dbReference type="InterPro" id="IPR049723">
    <property type="entry name" value="BPSL0761-like"/>
</dbReference>
<organism evidence="1 2">
    <name type="scientific">Stutzerimonas nitrititolerans</name>
    <dbReference type="NCBI Taxonomy" id="2482751"/>
    <lineage>
        <taxon>Bacteria</taxon>
        <taxon>Pseudomonadati</taxon>
        <taxon>Pseudomonadota</taxon>
        <taxon>Gammaproteobacteria</taxon>
        <taxon>Pseudomonadales</taxon>
        <taxon>Pseudomonadaceae</taxon>
        <taxon>Stutzerimonas</taxon>
    </lineage>
</organism>
<reference evidence="1" key="1">
    <citation type="submission" date="2022-06" db="EMBL/GenBank/DDBJ databases">
        <title>Detection of beta-lactamases in bacteria of animal origin.</title>
        <authorList>
            <person name="Mlynarcik P."/>
            <person name="Zdarska V."/>
            <person name="Chudobova H."/>
            <person name="Prochazkova P."/>
            <person name="Hricova K."/>
            <person name="Mezerova K."/>
            <person name="Bardon J."/>
            <person name="Dolejska M."/>
            <person name="Sukkar I."/>
            <person name="Kolar M."/>
        </authorList>
    </citation>
    <scope>NUCLEOTIDE SEQUENCE</scope>
    <source>
        <strain evidence="1">S 300-3</strain>
    </source>
</reference>
<comment type="caution">
    <text evidence="1">The sequence shown here is derived from an EMBL/GenBank/DDBJ whole genome shotgun (WGS) entry which is preliminary data.</text>
</comment>
<sequence length="75" mass="8572">MTLPHERTRAVAQTYEFLGKLARNSNLPEEVRRDALDLLRHFPNRHDVTKAGANEERLSEAPHLFIDPVFSSSCV</sequence>
<proteinExistence type="predicted"/>
<accession>A0AA42BFM1</accession>
<name>A0AA42BFM1_9GAMM</name>
<dbReference type="EMBL" id="JAMYBS010000024">
    <property type="protein sequence ID" value="MCO7546399.1"/>
    <property type="molecule type" value="Genomic_DNA"/>
</dbReference>
<evidence type="ECO:0000313" key="1">
    <source>
        <dbReference type="EMBL" id="MCO7546399.1"/>
    </source>
</evidence>
<protein>
    <submittedName>
        <fullName evidence="1">Uncharacterized protein</fullName>
    </submittedName>
</protein>
<dbReference type="Proteomes" id="UP001165292">
    <property type="component" value="Unassembled WGS sequence"/>
</dbReference>
<dbReference type="AlphaFoldDB" id="A0AA42BFM1"/>
<gene>
    <name evidence="1" type="ORF">NJF43_16710</name>
</gene>
<evidence type="ECO:0000313" key="2">
    <source>
        <dbReference type="Proteomes" id="UP001165292"/>
    </source>
</evidence>
<dbReference type="NCBIfam" id="NF041728">
    <property type="entry name" value="BPSL0761_fam"/>
    <property type="match status" value="1"/>
</dbReference>
<dbReference type="RefSeq" id="WP_253164280.1">
    <property type="nucleotide sequence ID" value="NZ_JAMYBS010000024.1"/>
</dbReference>